<reference evidence="3" key="1">
    <citation type="submission" date="2017-02" db="UniProtKB">
        <authorList>
            <consortium name="WormBaseParasite"/>
        </authorList>
    </citation>
    <scope>IDENTIFICATION</scope>
</reference>
<accession>A0A0N4W1D4</accession>
<keyword evidence="2" id="KW-1185">Reference proteome</keyword>
<dbReference type="EMBL" id="UZAF01016119">
    <property type="protein sequence ID" value="VDO20895.1"/>
    <property type="molecule type" value="Genomic_DNA"/>
</dbReference>
<reference evidence="1 2" key="2">
    <citation type="submission" date="2018-11" db="EMBL/GenBank/DDBJ databases">
        <authorList>
            <consortium name="Pathogen Informatics"/>
        </authorList>
    </citation>
    <scope>NUCLEOTIDE SEQUENCE [LARGE SCALE GENOMIC DNA]</scope>
    <source>
        <strain evidence="1 2">MHpl1</strain>
    </source>
</reference>
<gene>
    <name evidence="1" type="ORF">HPLM_LOCUS3432</name>
</gene>
<sequence length="198" mass="21968">MLCHFNVTLTYIKIVCMTATGETAAGFLTFLTLKKIDSAIARFHNITLESSLPAESIDLSDIPTIEEIHVVTGVPVPIRYLRELLPSSPLNNRMKTSPVFQLLDVRDGQRSKRAIDIVVQVDDMVDASINVHSLGSGVSADYRRRQVRGEGHRGTVFGDTIGCLVLLRPHTVPVQRLPPIVVHVVFAVIRCYDVMFDC</sequence>
<proteinExistence type="predicted"/>
<evidence type="ECO:0000313" key="2">
    <source>
        <dbReference type="Proteomes" id="UP000268014"/>
    </source>
</evidence>
<organism evidence="3">
    <name type="scientific">Haemonchus placei</name>
    <name type="common">Barber's pole worm</name>
    <dbReference type="NCBI Taxonomy" id="6290"/>
    <lineage>
        <taxon>Eukaryota</taxon>
        <taxon>Metazoa</taxon>
        <taxon>Ecdysozoa</taxon>
        <taxon>Nematoda</taxon>
        <taxon>Chromadorea</taxon>
        <taxon>Rhabditida</taxon>
        <taxon>Rhabditina</taxon>
        <taxon>Rhabditomorpha</taxon>
        <taxon>Strongyloidea</taxon>
        <taxon>Trichostrongylidae</taxon>
        <taxon>Haemonchus</taxon>
    </lineage>
</organism>
<dbReference type="WBParaSite" id="HPLM_0000344001-mRNA-1">
    <property type="protein sequence ID" value="HPLM_0000344001-mRNA-1"/>
    <property type="gene ID" value="HPLM_0000344001"/>
</dbReference>
<dbReference type="AlphaFoldDB" id="A0A0N4W1D4"/>
<evidence type="ECO:0000313" key="3">
    <source>
        <dbReference type="WBParaSite" id="HPLM_0000344001-mRNA-1"/>
    </source>
</evidence>
<evidence type="ECO:0000313" key="1">
    <source>
        <dbReference type="EMBL" id="VDO20895.1"/>
    </source>
</evidence>
<name>A0A0N4W1D4_HAEPC</name>
<protein>
    <submittedName>
        <fullName evidence="3">ATP-dependent DNA helicase</fullName>
    </submittedName>
</protein>
<dbReference type="Proteomes" id="UP000268014">
    <property type="component" value="Unassembled WGS sequence"/>
</dbReference>